<evidence type="ECO:0000313" key="1">
    <source>
        <dbReference type="EMBL" id="MBO1319651.1"/>
    </source>
</evidence>
<gene>
    <name evidence="1" type="ORF">J3U88_14345</name>
</gene>
<dbReference type="InterPro" id="IPR003669">
    <property type="entry name" value="Thymidylate_synthase_ThyX"/>
</dbReference>
<dbReference type="GO" id="GO:0050797">
    <property type="term" value="F:thymidylate synthase (FAD) activity"/>
    <property type="evidence" value="ECO:0007669"/>
    <property type="project" value="InterPro"/>
</dbReference>
<dbReference type="CDD" id="cd20175">
    <property type="entry name" value="ThyX"/>
    <property type="match status" value="1"/>
</dbReference>
<dbReference type="RefSeq" id="WP_207859557.1">
    <property type="nucleotide sequence ID" value="NZ_JAFREP010000013.1"/>
</dbReference>
<dbReference type="Proteomes" id="UP000664417">
    <property type="component" value="Unassembled WGS sequence"/>
</dbReference>
<keyword evidence="2" id="KW-1185">Reference proteome</keyword>
<accession>A0A8J7Q7B7</accession>
<organism evidence="1 2">
    <name type="scientific">Acanthopleuribacter pedis</name>
    <dbReference type="NCBI Taxonomy" id="442870"/>
    <lineage>
        <taxon>Bacteria</taxon>
        <taxon>Pseudomonadati</taxon>
        <taxon>Acidobacteriota</taxon>
        <taxon>Holophagae</taxon>
        <taxon>Acanthopleuribacterales</taxon>
        <taxon>Acanthopleuribacteraceae</taxon>
        <taxon>Acanthopleuribacter</taxon>
    </lineage>
</organism>
<reference evidence="1" key="1">
    <citation type="submission" date="2021-03" db="EMBL/GenBank/DDBJ databases">
        <authorList>
            <person name="Wang G."/>
        </authorList>
    </citation>
    <scope>NUCLEOTIDE SEQUENCE</scope>
    <source>
        <strain evidence="1">KCTC 12899</strain>
    </source>
</reference>
<dbReference type="PANTHER" id="PTHR34934:SF1">
    <property type="entry name" value="FLAVIN-DEPENDENT THYMIDYLATE SYNTHASE"/>
    <property type="match status" value="1"/>
</dbReference>
<dbReference type="GO" id="GO:0070402">
    <property type="term" value="F:NADPH binding"/>
    <property type="evidence" value="ECO:0007669"/>
    <property type="project" value="TreeGrafter"/>
</dbReference>
<dbReference type="AlphaFoldDB" id="A0A8J7Q7B7"/>
<protein>
    <submittedName>
        <fullName evidence="1">FAD-dependent thymidylate synthase</fullName>
    </submittedName>
</protein>
<comment type="caution">
    <text evidence="1">The sequence shown here is derived from an EMBL/GenBank/DDBJ whole genome shotgun (WGS) entry which is preliminary data.</text>
</comment>
<dbReference type="Gene3D" id="3.30.1360.170">
    <property type="match status" value="2"/>
</dbReference>
<dbReference type="Pfam" id="PF02511">
    <property type="entry name" value="Thy1"/>
    <property type="match status" value="2"/>
</dbReference>
<dbReference type="GO" id="GO:0050660">
    <property type="term" value="F:flavin adenine dinucleotide binding"/>
    <property type="evidence" value="ECO:0007669"/>
    <property type="project" value="InterPro"/>
</dbReference>
<proteinExistence type="predicted"/>
<dbReference type="InterPro" id="IPR036098">
    <property type="entry name" value="Thymidylate_synthase_ThyX_sf"/>
</dbReference>
<dbReference type="EMBL" id="JAFREP010000013">
    <property type="protein sequence ID" value="MBO1319651.1"/>
    <property type="molecule type" value="Genomic_DNA"/>
</dbReference>
<dbReference type="GO" id="GO:0004799">
    <property type="term" value="F:thymidylate synthase activity"/>
    <property type="evidence" value="ECO:0007669"/>
    <property type="project" value="TreeGrafter"/>
</dbReference>
<name>A0A8J7Q7B7_9BACT</name>
<dbReference type="SUPFAM" id="SSF69796">
    <property type="entry name" value="Thymidylate synthase-complementing protein Thy1"/>
    <property type="match status" value="2"/>
</dbReference>
<sequence length="560" mass="64418">MEHPNDETRRQEEALLARYVTNTDKPVFAIKNLHGIVGAVMARYSRAETGLRETLLREFVKEDKLQMRKADKLIERVLIAYGDDSVGELEGAHLSFEGISMLATKVIEHRRIGGSPIEQSTRYVRYDHKDPEQGYLYVTPEATLNTPHHAVYRRHMDIIFDAYTAMWQPLYEALQEKKPLESAEYDLGEMGARWSELQSDKARRAFKRTYNNDLKTKVCDVLRPFLPLATRANMGLFGNGRFFQHLISKMLTANLPEAVQLGEAAFAELSQVIPHYVKRAKASDYAIRNRDAMADLAGDLFADLQRTPSDSGIRLVEVDFAWIHEQTQGGGDLRGAWRQAADLSMLTAMLFPYVRCDFETLRRRVAGLTPDPLKRIWDTYYGNRGTRRDRPERGIEHGQNHLFDCVTEWAVYKDLMRHRMGTIQVQPLVPDLGFEMPLEIEAAGLGEHAARALEASEALYAYLDQHLPREREYAFLQGHKMRWSVEMNDRALMHMLELRTTPQGHPNYRAACQTMHRLLGEVYPERAQRMAFVNHEDVFWSRSDSEARQRVKESSMDGEG</sequence>
<dbReference type="PANTHER" id="PTHR34934">
    <property type="entry name" value="FLAVIN-DEPENDENT THYMIDYLATE SYNTHASE"/>
    <property type="match status" value="1"/>
</dbReference>
<dbReference type="GO" id="GO:0006231">
    <property type="term" value="P:dTMP biosynthetic process"/>
    <property type="evidence" value="ECO:0007669"/>
    <property type="project" value="InterPro"/>
</dbReference>
<evidence type="ECO:0000313" key="2">
    <source>
        <dbReference type="Proteomes" id="UP000664417"/>
    </source>
</evidence>
<dbReference type="PROSITE" id="PS51331">
    <property type="entry name" value="THYX"/>
    <property type="match status" value="2"/>
</dbReference>